<evidence type="ECO:0000313" key="3">
    <source>
        <dbReference type="Proteomes" id="UP001354931"/>
    </source>
</evidence>
<evidence type="ECO:0000256" key="1">
    <source>
        <dbReference type="SAM" id="MobiDB-lite"/>
    </source>
</evidence>
<evidence type="ECO:0000313" key="2">
    <source>
        <dbReference type="EMBL" id="MEB8343058.1"/>
    </source>
</evidence>
<comment type="caution">
    <text evidence="2">The sequence shown here is derived from an EMBL/GenBank/DDBJ whole genome shotgun (WGS) entry which is preliminary data.</text>
</comment>
<dbReference type="RefSeq" id="WP_326022669.1">
    <property type="nucleotide sequence ID" value="NZ_JAOZYC010000184.1"/>
</dbReference>
<dbReference type="EMBL" id="JAOZYC010000184">
    <property type="protein sequence ID" value="MEB8343058.1"/>
    <property type="molecule type" value="Genomic_DNA"/>
</dbReference>
<feature type="region of interest" description="Disordered" evidence="1">
    <location>
        <begin position="114"/>
        <end position="133"/>
    </location>
</feature>
<name>A0ABU6FG90_9ACTN</name>
<dbReference type="Proteomes" id="UP001354931">
    <property type="component" value="Unassembled WGS sequence"/>
</dbReference>
<proteinExistence type="predicted"/>
<organism evidence="2 3">
    <name type="scientific">Streptomyces endophyticus</name>
    <dbReference type="NCBI Taxonomy" id="714166"/>
    <lineage>
        <taxon>Bacteria</taxon>
        <taxon>Bacillati</taxon>
        <taxon>Actinomycetota</taxon>
        <taxon>Actinomycetes</taxon>
        <taxon>Kitasatosporales</taxon>
        <taxon>Streptomycetaceae</taxon>
        <taxon>Streptomyces</taxon>
    </lineage>
</organism>
<protein>
    <submittedName>
        <fullName evidence="2">Uncharacterized protein</fullName>
    </submittedName>
</protein>
<dbReference type="SUPFAM" id="SSF89372">
    <property type="entry name" value="Fucose-specific lectin"/>
    <property type="match status" value="1"/>
</dbReference>
<dbReference type="Gene3D" id="2.120.10.70">
    <property type="entry name" value="Fucose-specific lectin"/>
    <property type="match status" value="1"/>
</dbReference>
<reference evidence="2 3" key="1">
    <citation type="submission" date="2022-10" db="EMBL/GenBank/DDBJ databases">
        <authorList>
            <person name="Xie J."/>
            <person name="Shen N."/>
        </authorList>
    </citation>
    <scope>NUCLEOTIDE SEQUENCE [LARGE SCALE GENOMIC DNA]</scope>
    <source>
        <strain evidence="2 3">YIM65594</strain>
    </source>
</reference>
<sequence length="353" mass="36764">MAEGPTRVASGAAHGRWLTLGKDGRLSLYTLAEGGLFRWTESAVGGPDWDGPHFVPVPGLTHLTVVQGADGYVHFLGRRQRAGADGATAVDVVHAIQYQTGLAFTDWRSLGNPHKDREQGRHIAPPTGATAPDGTVHVFVRGAHGGLMMRREEPSGKWRAWEDLGGAGLDARSAPIALSDGRIEVVSAAQTGVFVWGQSQPGGDFTAPRGFGLHPVPGTLSAVETGPGRPTFFWVDGAGATAAAWRAGNWPLPLGGGPAREAYAVLRAPVDGFDCVVLAGRSPDGGAVLGLGGTENEAGGFWWYPLDRPCQGSPALARDGQGRVVVALLGPDGLPETARQDGAGLALSAWQKM</sequence>
<keyword evidence="3" id="KW-1185">Reference proteome</keyword>
<gene>
    <name evidence="2" type="ORF">OKJ99_36765</name>
</gene>
<accession>A0ABU6FG90</accession>